<dbReference type="EMBL" id="JAEPRD010000010">
    <property type="protein sequence ID" value="KAG2210896.1"/>
    <property type="molecule type" value="Genomic_DNA"/>
</dbReference>
<dbReference type="SUPFAM" id="SSF48065">
    <property type="entry name" value="DBL homology domain (DH-domain)"/>
    <property type="match status" value="1"/>
</dbReference>
<dbReference type="SMART" id="SM00325">
    <property type="entry name" value="RhoGEF"/>
    <property type="match status" value="1"/>
</dbReference>
<dbReference type="GO" id="GO:0005085">
    <property type="term" value="F:guanyl-nucleotide exchange factor activity"/>
    <property type="evidence" value="ECO:0007669"/>
    <property type="project" value="UniProtKB-KW"/>
</dbReference>
<dbReference type="OrthoDB" id="2272012at2759"/>
<accession>A0A8H7RGU7</accession>
<dbReference type="AlphaFoldDB" id="A0A8H7RGU7"/>
<dbReference type="Proteomes" id="UP000603453">
    <property type="component" value="Unassembled WGS sequence"/>
</dbReference>
<dbReference type="Gene3D" id="1.20.900.10">
    <property type="entry name" value="Dbl homology (DH) domain"/>
    <property type="match status" value="1"/>
</dbReference>
<feature type="domain" description="DH" evidence="2">
    <location>
        <begin position="166"/>
        <end position="351"/>
    </location>
</feature>
<organism evidence="3 4">
    <name type="scientific">Mucor saturninus</name>
    <dbReference type="NCBI Taxonomy" id="64648"/>
    <lineage>
        <taxon>Eukaryota</taxon>
        <taxon>Fungi</taxon>
        <taxon>Fungi incertae sedis</taxon>
        <taxon>Mucoromycota</taxon>
        <taxon>Mucoromycotina</taxon>
        <taxon>Mucoromycetes</taxon>
        <taxon>Mucorales</taxon>
        <taxon>Mucorineae</taxon>
        <taxon>Mucoraceae</taxon>
        <taxon>Mucor</taxon>
    </lineage>
</organism>
<protein>
    <recommendedName>
        <fullName evidence="2">DH domain-containing protein</fullName>
    </recommendedName>
</protein>
<dbReference type="InterPro" id="IPR035899">
    <property type="entry name" value="DBL_dom_sf"/>
</dbReference>
<gene>
    <name evidence="3" type="ORF">INT47_000050</name>
</gene>
<dbReference type="PANTHER" id="PTHR46572:SF1">
    <property type="entry name" value="RHO1 GUANINE NUCLEOTIDE EXCHANGE FACTOR TUS1"/>
    <property type="match status" value="1"/>
</dbReference>
<feature type="non-terminal residue" evidence="3">
    <location>
        <position position="1"/>
    </location>
</feature>
<proteinExistence type="predicted"/>
<name>A0A8H7RGU7_9FUNG</name>
<dbReference type="PROSITE" id="PS50010">
    <property type="entry name" value="DH_2"/>
    <property type="match status" value="1"/>
</dbReference>
<dbReference type="Gene3D" id="2.30.29.30">
    <property type="entry name" value="Pleckstrin-homology domain (PH domain)/Phosphotyrosine-binding domain (PTB)"/>
    <property type="match status" value="1"/>
</dbReference>
<dbReference type="PANTHER" id="PTHR46572">
    <property type="entry name" value="RHO1 GDP-GTP EXCHANGE PROTEIN 1-RELATED"/>
    <property type="match status" value="1"/>
</dbReference>
<evidence type="ECO:0000259" key="2">
    <source>
        <dbReference type="PROSITE" id="PS50010"/>
    </source>
</evidence>
<dbReference type="InterPro" id="IPR000219">
    <property type="entry name" value="DH_dom"/>
</dbReference>
<comment type="caution">
    <text evidence="3">The sequence shown here is derived from an EMBL/GenBank/DDBJ whole genome shotgun (WGS) entry which is preliminary data.</text>
</comment>
<reference evidence="3" key="1">
    <citation type="submission" date="2020-12" db="EMBL/GenBank/DDBJ databases">
        <title>Metabolic potential, ecology and presence of endohyphal bacteria is reflected in genomic diversity of Mucoromycotina.</title>
        <authorList>
            <person name="Muszewska A."/>
            <person name="Okrasinska A."/>
            <person name="Steczkiewicz K."/>
            <person name="Drgas O."/>
            <person name="Orlowska M."/>
            <person name="Perlinska-Lenart U."/>
            <person name="Aleksandrzak-Piekarczyk T."/>
            <person name="Szatraj K."/>
            <person name="Zielenkiewicz U."/>
            <person name="Pilsyk S."/>
            <person name="Malc E."/>
            <person name="Mieczkowski P."/>
            <person name="Kruszewska J.S."/>
            <person name="Biernat P."/>
            <person name="Pawlowska J."/>
        </authorList>
    </citation>
    <scope>NUCLEOTIDE SEQUENCE</scope>
    <source>
        <strain evidence="3">WA0000017839</strain>
    </source>
</reference>
<dbReference type="Pfam" id="PF00621">
    <property type="entry name" value="RhoGEF"/>
    <property type="match status" value="1"/>
</dbReference>
<sequence length="814" mass="93838">MMTYQIDTNSRWHHCNTEPNCNTEKSFIKPSSSISNLSRLFIATASYYNLTKQQALDAIGYLLYEYDDTIHVQLLDCFIQHKFLKRDTTSFTIHDHEKITGIFTPLTKCYSPSCQINQTCYSPLCPNKRISGLLHLTNAHEQDTTKDWIESIPHHIRLCTDRKELKRQAGIAELLMTESHYRQDLQLLHSIYAVPLLESDTIPISKRQRFYNNVFGNYLDILHLHNSFSHQFRHSGYFIVGRVGTIILQHVTVLIEPYILYASNHIKAIYCMSLEQKYNPLFAKFVVTQNALKSTRRLGLRHYLSSPTLWMGKFKLMIQAILKNTVDDADQLSLKASLAILHDTLCRMNTCANLSPEEFRFEELSTSIYCTTLGQHESSLYEIPDGSSLIREEALWLARSSHPLLPSLCHVFLFSHALVLTHPRVISGRTEYHVVTSIPLQLLSLDHQTLNASMIRRLSFASTSMVSTPLHLFQSLRRQKSTVSEPEDKSRSRIKRMMKSVSLTRRDSAPAAFMYNHRATTQRTVRISHMAFPENVYKLEFLSRSDRLIWKNVIGQVICDSTSSRVFDIQRCPTLAQMGKIKCAHTFGKSMVVFGTQSGVWMGQEEGPFDLVLPNVDVYQLCTLRNKLLVLNRQKRNLIAYRLNAWQDWCVVKRTSVTCFTVGRIRNQDVIVYLTKRLHTTWLVIIVPSSRLGKHWFKKYITEHKVSIKDPTTLQVTGDSVFVRSHRFGIERIEIDIPETQIVFRGVNVGMVALLKTGIVCDSQYAYAVSLWEKCEVDRLVRIKFESPIHHVAVMYPYLIAFSSSVIEVRHMET</sequence>
<keyword evidence="4" id="KW-1185">Reference proteome</keyword>
<keyword evidence="1" id="KW-0344">Guanine-nucleotide releasing factor</keyword>
<dbReference type="InterPro" id="IPR001180">
    <property type="entry name" value="CNH_dom"/>
</dbReference>
<dbReference type="Pfam" id="PF00780">
    <property type="entry name" value="CNH"/>
    <property type="match status" value="1"/>
</dbReference>
<evidence type="ECO:0000313" key="3">
    <source>
        <dbReference type="EMBL" id="KAG2210896.1"/>
    </source>
</evidence>
<evidence type="ECO:0000313" key="4">
    <source>
        <dbReference type="Proteomes" id="UP000603453"/>
    </source>
</evidence>
<dbReference type="InterPro" id="IPR011993">
    <property type="entry name" value="PH-like_dom_sf"/>
</dbReference>
<dbReference type="InterPro" id="IPR052233">
    <property type="entry name" value="Rho-type_GEFs"/>
</dbReference>
<evidence type="ECO:0000256" key="1">
    <source>
        <dbReference type="ARBA" id="ARBA00022658"/>
    </source>
</evidence>